<evidence type="ECO:0000256" key="5">
    <source>
        <dbReference type="ARBA" id="ARBA00022741"/>
    </source>
</evidence>
<dbReference type="Pfam" id="PF00664">
    <property type="entry name" value="ABC_membrane"/>
    <property type="match status" value="1"/>
</dbReference>
<dbReference type="OrthoDB" id="9770415at2"/>
<dbReference type="SMART" id="SM00382">
    <property type="entry name" value="AAA"/>
    <property type="match status" value="1"/>
</dbReference>
<keyword evidence="7 9" id="KW-1133">Transmembrane helix</keyword>
<keyword evidence="8 9" id="KW-0472">Membrane</keyword>
<keyword evidence="13" id="KW-1185">Reference proteome</keyword>
<dbReference type="GO" id="GO:0005524">
    <property type="term" value="F:ATP binding"/>
    <property type="evidence" value="ECO:0007669"/>
    <property type="project" value="UniProtKB-KW"/>
</dbReference>
<protein>
    <recommendedName>
        <fullName evidence="14">ABC transporter ATP-binding protein</fullName>
    </recommendedName>
</protein>
<feature type="transmembrane region" description="Helical" evidence="9">
    <location>
        <begin position="55"/>
        <end position="73"/>
    </location>
</feature>
<dbReference type="PROSITE" id="PS50893">
    <property type="entry name" value="ABC_TRANSPORTER_2"/>
    <property type="match status" value="1"/>
</dbReference>
<keyword evidence="4 9" id="KW-0812">Transmembrane</keyword>
<evidence type="ECO:0000313" key="12">
    <source>
        <dbReference type="EMBL" id="KPL74871.1"/>
    </source>
</evidence>
<dbReference type="InterPro" id="IPR003439">
    <property type="entry name" value="ABC_transporter-like_ATP-bd"/>
</dbReference>
<dbReference type="InterPro" id="IPR039421">
    <property type="entry name" value="Type_1_exporter"/>
</dbReference>
<feature type="transmembrane region" description="Helical" evidence="9">
    <location>
        <begin position="248"/>
        <end position="267"/>
    </location>
</feature>
<sequence length="602" mass="67723">MKRHLRNLKTLVKPYFRQIVLASVFLLILTVIEMAFPAIIRQVIDVGLKGGDQRFLIVAAGLILGLGLIKALVNFREQYLTEWIAHHVAYDLRNRLYNHIQRLSFQYHDHMPTGQLISRVIEDVRSLQSFAGHGLVELARIVILLVGIGILLFSRHPVLAAIAISPLIPMVLLTTDFGKRVGRLFLAVDNTLGELSSILQENVVGVQVVRAFAQEKYETDRFDQTNRKLFDRQITVVREWAKVMPSTIFLVTLGTILILWFGGQMAIRGEITVGELVAFNSYMLLLANPAQQLAWLVNAAGEAYAGLQRTFEILETEPDIQSPPNPIPCPVFRGEIQFERVSFRYKQSERPILRDINLKIEPNQRVAIIGATGSGKTTLVNLIPRFYDVSEGVVKIDGMDVRQMDLPSLRRQIGIVLQTSLLFSTTIRENLAYGRPDASEEEIIAAAKAAQAHEFILELPQGYDTVVGERGVTLSGGQRQRIAIGRALLMNPRILILDDSTSSVDTHTEHLIQKALSTLMEGRTTLIIAQRLSTVKKADLILVMDQGRIVEQGTHHQLLALDGLYRQIYDLQLKNQEELEDDLLTQPIDLSRVNFRSRNSLE</sequence>
<dbReference type="Pfam" id="PF00005">
    <property type="entry name" value="ABC_tran"/>
    <property type="match status" value="1"/>
</dbReference>
<dbReference type="GO" id="GO:0005886">
    <property type="term" value="C:plasma membrane"/>
    <property type="evidence" value="ECO:0007669"/>
    <property type="project" value="UniProtKB-SubCell"/>
</dbReference>
<dbReference type="FunFam" id="3.40.50.300:FF:000221">
    <property type="entry name" value="Multidrug ABC transporter ATP-binding protein"/>
    <property type="match status" value="1"/>
</dbReference>
<dbReference type="CDD" id="cd18542">
    <property type="entry name" value="ABC_6TM_YknU_like"/>
    <property type="match status" value="1"/>
</dbReference>
<evidence type="ECO:0000256" key="7">
    <source>
        <dbReference type="ARBA" id="ARBA00022989"/>
    </source>
</evidence>
<keyword evidence="5" id="KW-0547">Nucleotide-binding</keyword>
<dbReference type="PROSITE" id="PS50929">
    <property type="entry name" value="ABC_TM1F"/>
    <property type="match status" value="1"/>
</dbReference>
<feature type="domain" description="ABC transmembrane type-1" evidence="11">
    <location>
        <begin position="20"/>
        <end position="302"/>
    </location>
</feature>
<dbReference type="PROSITE" id="PS00211">
    <property type="entry name" value="ABC_TRANSPORTER_1"/>
    <property type="match status" value="1"/>
</dbReference>
<dbReference type="InterPro" id="IPR011527">
    <property type="entry name" value="ABC1_TM_dom"/>
</dbReference>
<keyword evidence="2" id="KW-0813">Transport</keyword>
<dbReference type="STRING" id="360411.AC812_10085"/>
<evidence type="ECO:0000256" key="8">
    <source>
        <dbReference type="ARBA" id="ARBA00023136"/>
    </source>
</evidence>
<evidence type="ECO:0000256" key="2">
    <source>
        <dbReference type="ARBA" id="ARBA00022448"/>
    </source>
</evidence>
<evidence type="ECO:0008006" key="14">
    <source>
        <dbReference type="Google" id="ProtNLM"/>
    </source>
</evidence>
<comment type="subcellular location">
    <subcellularLocation>
        <location evidence="1">Cell membrane</location>
        <topology evidence="1">Multi-pass membrane protein</topology>
    </subcellularLocation>
</comment>
<dbReference type="RefSeq" id="WP_082149034.1">
    <property type="nucleotide sequence ID" value="NZ_DF967971.1"/>
</dbReference>
<keyword evidence="3" id="KW-1003">Cell membrane</keyword>
<evidence type="ECO:0000256" key="6">
    <source>
        <dbReference type="ARBA" id="ARBA00022840"/>
    </source>
</evidence>
<keyword evidence="6" id="KW-0067">ATP-binding</keyword>
<dbReference type="EMBL" id="LGHJ01000016">
    <property type="protein sequence ID" value="KPL74871.1"/>
    <property type="molecule type" value="Genomic_DNA"/>
</dbReference>
<accession>A0A0P6XIQ8</accession>
<feature type="domain" description="ABC transporter" evidence="10">
    <location>
        <begin position="336"/>
        <end position="571"/>
    </location>
</feature>
<evidence type="ECO:0000256" key="4">
    <source>
        <dbReference type="ARBA" id="ARBA00022692"/>
    </source>
</evidence>
<dbReference type="Gene3D" id="3.40.50.300">
    <property type="entry name" value="P-loop containing nucleotide triphosphate hydrolases"/>
    <property type="match status" value="1"/>
</dbReference>
<dbReference type="PANTHER" id="PTHR43394:SF1">
    <property type="entry name" value="ATP-BINDING CASSETTE SUB-FAMILY B MEMBER 10, MITOCHONDRIAL"/>
    <property type="match status" value="1"/>
</dbReference>
<feature type="transmembrane region" description="Helical" evidence="9">
    <location>
        <begin position="159"/>
        <end position="177"/>
    </location>
</feature>
<dbReference type="SUPFAM" id="SSF90123">
    <property type="entry name" value="ABC transporter transmembrane region"/>
    <property type="match status" value="1"/>
</dbReference>
<evidence type="ECO:0000313" key="13">
    <source>
        <dbReference type="Proteomes" id="UP000050514"/>
    </source>
</evidence>
<dbReference type="GO" id="GO:0016887">
    <property type="term" value="F:ATP hydrolysis activity"/>
    <property type="evidence" value="ECO:0007669"/>
    <property type="project" value="InterPro"/>
</dbReference>
<dbReference type="GO" id="GO:0015421">
    <property type="term" value="F:ABC-type oligopeptide transporter activity"/>
    <property type="evidence" value="ECO:0007669"/>
    <property type="project" value="TreeGrafter"/>
</dbReference>
<dbReference type="Gene3D" id="1.20.1560.10">
    <property type="entry name" value="ABC transporter type 1, transmembrane domain"/>
    <property type="match status" value="1"/>
</dbReference>
<evidence type="ECO:0000259" key="10">
    <source>
        <dbReference type="PROSITE" id="PS50893"/>
    </source>
</evidence>
<proteinExistence type="predicted"/>
<dbReference type="InterPro" id="IPR003593">
    <property type="entry name" value="AAA+_ATPase"/>
</dbReference>
<evidence type="ECO:0000256" key="1">
    <source>
        <dbReference type="ARBA" id="ARBA00004651"/>
    </source>
</evidence>
<evidence type="ECO:0000256" key="9">
    <source>
        <dbReference type="SAM" id="Phobius"/>
    </source>
</evidence>
<evidence type="ECO:0000256" key="3">
    <source>
        <dbReference type="ARBA" id="ARBA00022475"/>
    </source>
</evidence>
<dbReference type="SUPFAM" id="SSF52540">
    <property type="entry name" value="P-loop containing nucleoside triphosphate hydrolases"/>
    <property type="match status" value="1"/>
</dbReference>
<feature type="transmembrane region" description="Helical" evidence="9">
    <location>
        <begin position="135"/>
        <end position="153"/>
    </location>
</feature>
<dbReference type="PANTHER" id="PTHR43394">
    <property type="entry name" value="ATP-DEPENDENT PERMEASE MDL1, MITOCHONDRIAL"/>
    <property type="match status" value="1"/>
</dbReference>
<comment type="caution">
    <text evidence="12">The sequence shown here is derived from an EMBL/GenBank/DDBJ whole genome shotgun (WGS) entry which is preliminary data.</text>
</comment>
<dbReference type="Proteomes" id="UP000050514">
    <property type="component" value="Unassembled WGS sequence"/>
</dbReference>
<evidence type="ECO:0000259" key="11">
    <source>
        <dbReference type="PROSITE" id="PS50929"/>
    </source>
</evidence>
<dbReference type="InterPro" id="IPR036640">
    <property type="entry name" value="ABC1_TM_sf"/>
</dbReference>
<reference evidence="12 13" key="1">
    <citation type="submission" date="2015-07" db="EMBL/GenBank/DDBJ databases">
        <title>Draft genome of Bellilinea caldifistulae DSM 17877.</title>
        <authorList>
            <person name="Hemp J."/>
            <person name="Ward L.M."/>
            <person name="Pace L.A."/>
            <person name="Fischer W.W."/>
        </authorList>
    </citation>
    <scope>NUCLEOTIDE SEQUENCE [LARGE SCALE GENOMIC DNA]</scope>
    <source>
        <strain evidence="12 13">GOMI-1</strain>
    </source>
</reference>
<gene>
    <name evidence="12" type="ORF">AC812_10085</name>
</gene>
<name>A0A0P6XIQ8_9CHLR</name>
<dbReference type="InterPro" id="IPR017871">
    <property type="entry name" value="ABC_transporter-like_CS"/>
</dbReference>
<dbReference type="AlphaFoldDB" id="A0A0P6XIQ8"/>
<dbReference type="InterPro" id="IPR027417">
    <property type="entry name" value="P-loop_NTPase"/>
</dbReference>
<feature type="transmembrane region" description="Helical" evidence="9">
    <location>
        <begin position="20"/>
        <end position="40"/>
    </location>
</feature>
<organism evidence="12 13">
    <name type="scientific">Bellilinea caldifistulae</name>
    <dbReference type="NCBI Taxonomy" id="360411"/>
    <lineage>
        <taxon>Bacteria</taxon>
        <taxon>Bacillati</taxon>
        <taxon>Chloroflexota</taxon>
        <taxon>Anaerolineae</taxon>
        <taxon>Anaerolineales</taxon>
        <taxon>Anaerolineaceae</taxon>
        <taxon>Bellilinea</taxon>
    </lineage>
</organism>